<feature type="region of interest" description="Disordered" evidence="5">
    <location>
        <begin position="1"/>
        <end position="34"/>
    </location>
</feature>
<dbReference type="Pfam" id="PF03221">
    <property type="entry name" value="HTH_Tnp_Tc5"/>
    <property type="match status" value="1"/>
</dbReference>
<evidence type="ECO:0000313" key="7">
    <source>
        <dbReference type="EMBL" id="KAJ8890124.1"/>
    </source>
</evidence>
<sequence length="475" mass="53622">MGGRGKREIPEKGPPTNGIVRHDSPLRKSGSEPAGDRTRFVLVLSGQSNRSATVATATSLPKIGRGVVLSPEMEQNLLKFIIDMQKLGFGLAAYQVRELAYKLAKTEKREHLICDKTKVASKWWWNSYKERYGLSLRVTENLSAYTASMSSPTMINDYFEKVNHLLMTLGIKDSASRLWNVDETRLCYVVKPNKVVIEIGKSFVYKKVYADRAETHTLIGCICAAGTRMPPFVIFKEVQWNDNLSEGSLPNSRTRLSPKEAPRQKPNRGNFFELFNPAFAETFVAQTIQNFFKRPGIMPPNKSSISIESQAPSKLTEKQSMGEILPGGSPRDSEELLQLPHITRNQTRNVNKKRDGSAKCHNLPSGLGKKSGNNLGRETNRLTEQDKHNKFKQVESIPKPSTSEDRSSLKFDYSDWTCGSCLGKFSSDVKEKTRVSWIQCSFCFTTYHESCQTEPTTDLVYMCHKCAREEEENHE</sequence>
<dbReference type="InterPro" id="IPR019786">
    <property type="entry name" value="Zinc_finger_PHD-type_CS"/>
</dbReference>
<feature type="region of interest" description="Disordered" evidence="5">
    <location>
        <begin position="246"/>
        <end position="267"/>
    </location>
</feature>
<dbReference type="InterPro" id="IPR011011">
    <property type="entry name" value="Znf_FYVE_PHD"/>
</dbReference>
<keyword evidence="8" id="KW-1185">Reference proteome</keyword>
<keyword evidence="2" id="KW-0863">Zinc-finger</keyword>
<feature type="compositionally biased region" description="Basic and acidic residues" evidence="5">
    <location>
        <begin position="20"/>
        <end position="34"/>
    </location>
</feature>
<gene>
    <name evidence="7" type="ORF">PR048_009631</name>
</gene>
<reference evidence="7 8" key="1">
    <citation type="submission" date="2023-02" db="EMBL/GenBank/DDBJ databases">
        <title>LHISI_Scaffold_Assembly.</title>
        <authorList>
            <person name="Stuart O.P."/>
            <person name="Cleave R."/>
            <person name="Magrath M.J.L."/>
            <person name="Mikheyev A.S."/>
        </authorList>
    </citation>
    <scope>NUCLEOTIDE SEQUENCE [LARGE SCALE GENOMIC DNA]</scope>
    <source>
        <strain evidence="7">Daus_M_001</strain>
        <tissue evidence="7">Leg muscle</tissue>
    </source>
</reference>
<comment type="caution">
    <text evidence="7">The sequence shown here is derived from an EMBL/GenBank/DDBJ whole genome shotgun (WGS) entry which is preliminary data.</text>
</comment>
<keyword evidence="1" id="KW-0479">Metal-binding</keyword>
<dbReference type="Proteomes" id="UP001159363">
    <property type="component" value="Chromosome 3"/>
</dbReference>
<feature type="compositionally biased region" description="Polar residues" evidence="5">
    <location>
        <begin position="246"/>
        <end position="255"/>
    </location>
</feature>
<evidence type="ECO:0000313" key="8">
    <source>
        <dbReference type="Proteomes" id="UP001159363"/>
    </source>
</evidence>
<dbReference type="SUPFAM" id="SSF57903">
    <property type="entry name" value="FYVE/PHD zinc finger"/>
    <property type="match status" value="1"/>
</dbReference>
<protein>
    <recommendedName>
        <fullName evidence="6">HTH CENPB-type domain-containing protein</fullName>
    </recommendedName>
</protein>
<keyword evidence="4" id="KW-0238">DNA-binding</keyword>
<evidence type="ECO:0000256" key="2">
    <source>
        <dbReference type="ARBA" id="ARBA00022771"/>
    </source>
</evidence>
<feature type="domain" description="HTH CENPB-type" evidence="6">
    <location>
        <begin position="61"/>
        <end position="138"/>
    </location>
</feature>
<proteinExistence type="predicted"/>
<feature type="region of interest" description="Disordered" evidence="5">
    <location>
        <begin position="304"/>
        <end position="407"/>
    </location>
</feature>
<organism evidence="7 8">
    <name type="scientific">Dryococelus australis</name>
    <dbReference type="NCBI Taxonomy" id="614101"/>
    <lineage>
        <taxon>Eukaryota</taxon>
        <taxon>Metazoa</taxon>
        <taxon>Ecdysozoa</taxon>
        <taxon>Arthropoda</taxon>
        <taxon>Hexapoda</taxon>
        <taxon>Insecta</taxon>
        <taxon>Pterygota</taxon>
        <taxon>Neoptera</taxon>
        <taxon>Polyneoptera</taxon>
        <taxon>Phasmatodea</taxon>
        <taxon>Verophasmatodea</taxon>
        <taxon>Anareolatae</taxon>
        <taxon>Phasmatidae</taxon>
        <taxon>Eurycanthinae</taxon>
        <taxon>Dryococelus</taxon>
    </lineage>
</organism>
<keyword evidence="3" id="KW-0862">Zinc</keyword>
<evidence type="ECO:0000256" key="3">
    <source>
        <dbReference type="ARBA" id="ARBA00022833"/>
    </source>
</evidence>
<evidence type="ECO:0000259" key="6">
    <source>
        <dbReference type="PROSITE" id="PS51253"/>
    </source>
</evidence>
<evidence type="ECO:0000256" key="4">
    <source>
        <dbReference type="ARBA" id="ARBA00023125"/>
    </source>
</evidence>
<evidence type="ECO:0000256" key="5">
    <source>
        <dbReference type="SAM" id="MobiDB-lite"/>
    </source>
</evidence>
<dbReference type="CDD" id="cd15517">
    <property type="entry name" value="PHD_TCF19_like"/>
    <property type="match status" value="1"/>
</dbReference>
<feature type="compositionally biased region" description="Basic and acidic residues" evidence="5">
    <location>
        <begin position="1"/>
        <end position="11"/>
    </location>
</feature>
<dbReference type="PROSITE" id="PS51253">
    <property type="entry name" value="HTH_CENPB"/>
    <property type="match status" value="1"/>
</dbReference>
<dbReference type="InterPro" id="IPR006600">
    <property type="entry name" value="HTH_CenpB_DNA-bd_dom"/>
</dbReference>
<accession>A0ABQ9I1E8</accession>
<dbReference type="PROSITE" id="PS01359">
    <property type="entry name" value="ZF_PHD_1"/>
    <property type="match status" value="1"/>
</dbReference>
<evidence type="ECO:0000256" key="1">
    <source>
        <dbReference type="ARBA" id="ARBA00022723"/>
    </source>
</evidence>
<feature type="compositionally biased region" description="Basic and acidic residues" evidence="5">
    <location>
        <begin position="378"/>
        <end position="388"/>
    </location>
</feature>
<name>A0ABQ9I1E8_9NEOP</name>
<feature type="compositionally biased region" description="Polar residues" evidence="5">
    <location>
        <begin position="304"/>
        <end position="313"/>
    </location>
</feature>
<dbReference type="EMBL" id="JARBHB010000003">
    <property type="protein sequence ID" value="KAJ8890124.1"/>
    <property type="molecule type" value="Genomic_DNA"/>
</dbReference>